<dbReference type="EMBL" id="JBHTAB010000002">
    <property type="protein sequence ID" value="MFC7129249.1"/>
    <property type="molecule type" value="Genomic_DNA"/>
</dbReference>
<dbReference type="Proteomes" id="UP001596460">
    <property type="component" value="Unassembled WGS sequence"/>
</dbReference>
<comment type="caution">
    <text evidence="3">The sequence shown here is derived from an EMBL/GenBank/DDBJ whole genome shotgun (WGS) entry which is preliminary data.</text>
</comment>
<accession>A0ABD5XQM4</accession>
<feature type="non-terminal residue" evidence="3">
    <location>
        <position position="1"/>
    </location>
</feature>
<organism evidence="3 4">
    <name type="scientific">Haloferax chudinovii</name>
    <dbReference type="NCBI Taxonomy" id="1109010"/>
    <lineage>
        <taxon>Archaea</taxon>
        <taxon>Methanobacteriati</taxon>
        <taxon>Methanobacteriota</taxon>
        <taxon>Stenosarchaea group</taxon>
        <taxon>Halobacteria</taxon>
        <taxon>Halobacteriales</taxon>
        <taxon>Haloferacaceae</taxon>
        <taxon>Haloferax</taxon>
    </lineage>
</organism>
<gene>
    <name evidence="2" type="ORF">ACFQI8_07555</name>
    <name evidence="3" type="ORF">ACFQI8_19400</name>
</gene>
<proteinExistence type="predicted"/>
<evidence type="ECO:0000313" key="2">
    <source>
        <dbReference type="EMBL" id="MFC7129249.1"/>
    </source>
</evidence>
<protein>
    <submittedName>
        <fullName evidence="3">RNA-guided endonuclease TnpB family protein</fullName>
    </submittedName>
</protein>
<name>A0ABD5XQM4_9EURY</name>
<feature type="region of interest" description="Disordered" evidence="1">
    <location>
        <begin position="1"/>
        <end position="36"/>
    </location>
</feature>
<reference evidence="3" key="1">
    <citation type="journal article" date="2014" name="Int. J. Syst. Evol. Microbiol.">
        <title>Complete genome sequence of Corynebacterium casei LMG S-19264T (=DSM 44701T), isolated from a smear-ripened cheese.</title>
        <authorList>
            <consortium name="US DOE Joint Genome Institute (JGI-PGF)"/>
            <person name="Walter F."/>
            <person name="Albersmeier A."/>
            <person name="Kalinowski J."/>
            <person name="Ruckert C."/>
        </authorList>
    </citation>
    <scope>NUCLEOTIDE SEQUENCE [LARGE SCALE GENOMIC DNA]</scope>
    <source>
        <strain evidence="3">GLPP2</strain>
    </source>
</reference>
<sequence>ESTPVETALPVDTPVSAKRVVETGSPTLKREPSGER</sequence>
<evidence type="ECO:0000313" key="3">
    <source>
        <dbReference type="EMBL" id="MFC7131515.1"/>
    </source>
</evidence>
<keyword evidence="3" id="KW-0255">Endonuclease</keyword>
<dbReference type="EMBL" id="JBHTAB010000017">
    <property type="protein sequence ID" value="MFC7131515.1"/>
    <property type="molecule type" value="Genomic_DNA"/>
</dbReference>
<reference evidence="3" key="3">
    <citation type="submission" date="2024-09" db="EMBL/GenBank/DDBJ databases">
        <authorList>
            <person name="Sun Q."/>
        </authorList>
    </citation>
    <scope>NUCLEOTIDE SEQUENCE</scope>
    <source>
        <strain evidence="3">GLPP2</strain>
    </source>
</reference>
<keyword evidence="3" id="KW-0540">Nuclease</keyword>
<dbReference type="AlphaFoldDB" id="A0ABD5XQM4"/>
<evidence type="ECO:0000256" key="1">
    <source>
        <dbReference type="SAM" id="MobiDB-lite"/>
    </source>
</evidence>
<evidence type="ECO:0000313" key="4">
    <source>
        <dbReference type="Proteomes" id="UP001596460"/>
    </source>
</evidence>
<keyword evidence="4" id="KW-1185">Reference proteome</keyword>
<keyword evidence="3" id="KW-0378">Hydrolase</keyword>
<reference evidence="4" key="2">
    <citation type="journal article" date="2019" name="Int. J. Syst. Evol. Microbiol.">
        <title>The Global Catalogue of Microorganisms (GCM) 10K type strain sequencing project: providing services to taxonomists for standard genome sequencing and annotation.</title>
        <authorList>
            <consortium name="The Broad Institute Genomics Platform"/>
            <consortium name="The Broad Institute Genome Sequencing Center for Infectious Disease"/>
            <person name="Wu L."/>
            <person name="Ma J."/>
        </authorList>
    </citation>
    <scope>NUCLEOTIDE SEQUENCE [LARGE SCALE GENOMIC DNA]</scope>
    <source>
        <strain evidence="4">DSM 26526</strain>
    </source>
</reference>
<dbReference type="GO" id="GO:0004519">
    <property type="term" value="F:endonuclease activity"/>
    <property type="evidence" value="ECO:0007669"/>
    <property type="project" value="UniProtKB-KW"/>
</dbReference>